<evidence type="ECO:0000313" key="3">
    <source>
        <dbReference type="EMBL" id="TDV23259.1"/>
    </source>
</evidence>
<keyword evidence="1" id="KW-1133">Transmembrane helix</keyword>
<evidence type="ECO:0000259" key="2">
    <source>
        <dbReference type="PROSITE" id="PS50965"/>
    </source>
</evidence>
<keyword evidence="1" id="KW-0472">Membrane</keyword>
<dbReference type="AlphaFoldDB" id="A0A4V3FNU6"/>
<dbReference type="InterPro" id="IPR011528">
    <property type="entry name" value="NERD"/>
</dbReference>
<protein>
    <recommendedName>
        <fullName evidence="2">NERD domain-containing protein</fullName>
    </recommendedName>
</protein>
<evidence type="ECO:0000313" key="4">
    <source>
        <dbReference type="Proteomes" id="UP000295757"/>
    </source>
</evidence>
<proteinExistence type="predicted"/>
<feature type="domain" description="NERD" evidence="2">
    <location>
        <begin position="42"/>
        <end position="161"/>
    </location>
</feature>
<name>A0A4V3FNU6_9BACT</name>
<keyword evidence="4" id="KW-1185">Reference proteome</keyword>
<comment type="caution">
    <text evidence="3">The sequence shown here is derived from an EMBL/GenBank/DDBJ whole genome shotgun (WGS) entry which is preliminary data.</text>
</comment>
<dbReference type="Proteomes" id="UP000295757">
    <property type="component" value="Unassembled WGS sequence"/>
</dbReference>
<evidence type="ECO:0000256" key="1">
    <source>
        <dbReference type="SAM" id="Phobius"/>
    </source>
</evidence>
<dbReference type="Pfam" id="PF08378">
    <property type="entry name" value="NERD"/>
    <property type="match status" value="1"/>
</dbReference>
<organism evidence="3 4">
    <name type="scientific">Mycoplasmopsis mustelae</name>
    <dbReference type="NCBI Taxonomy" id="171289"/>
    <lineage>
        <taxon>Bacteria</taxon>
        <taxon>Bacillati</taxon>
        <taxon>Mycoplasmatota</taxon>
        <taxon>Mycoplasmoidales</taxon>
        <taxon>Metamycoplasmataceae</taxon>
        <taxon>Mycoplasmopsis</taxon>
    </lineage>
</organism>
<keyword evidence="1" id="KW-0812">Transmembrane</keyword>
<accession>A0A4V3FNU6</accession>
<sequence>MSSSTHLILTIFFIVFFCFILISSIVWYLYWRIKIDYKQGKKGFLYEGYIWEKLQKNIDSNTFEFLKGSSYLYDGKIFETDGFLISNVFIVVIEIKFYNGILSGDANDIMLKLKKHPKSKYKLVTNPILQCQKNLNHTFKLISQQIPYASLIIIPQQSKIKITNIEDHVLFITEDQLLETLQQLRSYVNNQNPPVINKKAVKEMLMSMKIKTNKEKQKFKKIIKKGK</sequence>
<dbReference type="PROSITE" id="PS50965">
    <property type="entry name" value="NERD"/>
    <property type="match status" value="1"/>
</dbReference>
<dbReference type="OrthoDB" id="400116at2"/>
<gene>
    <name evidence="3" type="ORF">BCF59_0605</name>
</gene>
<feature type="transmembrane region" description="Helical" evidence="1">
    <location>
        <begin position="6"/>
        <end position="31"/>
    </location>
</feature>
<dbReference type="RefSeq" id="WP_134111080.1">
    <property type="nucleotide sequence ID" value="NZ_SOCN01000003.1"/>
</dbReference>
<dbReference type="EMBL" id="SOCN01000003">
    <property type="protein sequence ID" value="TDV23259.1"/>
    <property type="molecule type" value="Genomic_DNA"/>
</dbReference>
<reference evidence="3 4" key="1">
    <citation type="submission" date="2019-03" db="EMBL/GenBank/DDBJ databases">
        <title>Genomic Encyclopedia of Archaeal and Bacterial Type Strains, Phase II (KMG-II): from individual species to whole genera.</title>
        <authorList>
            <person name="Goeker M."/>
        </authorList>
    </citation>
    <scope>NUCLEOTIDE SEQUENCE [LARGE SCALE GENOMIC DNA]</scope>
    <source>
        <strain evidence="3 4">ATCC 35214</strain>
    </source>
</reference>